<dbReference type="NCBIfam" id="NF011681">
    <property type="entry name" value="PRK15101.1"/>
    <property type="match status" value="1"/>
</dbReference>
<dbReference type="InterPro" id="IPR050626">
    <property type="entry name" value="Peptidase_M16"/>
</dbReference>
<dbReference type="GO" id="GO:0046872">
    <property type="term" value="F:metal ion binding"/>
    <property type="evidence" value="ECO:0007669"/>
    <property type="project" value="UniProtKB-KW"/>
</dbReference>
<dbReference type="Proteomes" id="UP000270487">
    <property type="component" value="Chromosome"/>
</dbReference>
<sequence length="974" mass="108940">MTAREQGFILDMRRLLTRITGLMLLVMFWAPLSWAAQGWQPLAEKINKSDHDPREYQAIKLDNGMTVLLVSDALAPKSLAALALPVGSLEDPNSQLGLAHYLEHMVLMGSKRYPEPENLSEFLKKHGGSHNASTASYRTAYYLEVENDALEPAVDRMADAIAEPILDPGNADRERNAVNAELTMARSRDGMRMAQVGAETLNPAHPSARFSGGNLETLQDKPGSKLHEELVGFYQRYYSANLMKGVLYSNQSLPELRALAVKTFGRIPNHDAKVPPITVPAVTSEQQGIIIHYVPAQPRKQLKVEFRIDNNSAEFRSKTDTYISYLIGNRSTNTLSDWLQKQGLADAINAGADPMVDRNGGVFSISVSLTDKGLAERDQVVAAIFSYLKMLQGEGIKQSYFDEIAHVLNLDFRYPSITRDMNYIEWLVDTMLRVPVEHTLDAPYLADRYDPKAIAERLGQMTPQNARIWFVSPNEPHNKTAYFVEAPYQVEKISAERFAKWQQLGKDIALSLPGLNPYIPDEFTLNKPSHEFIKPEMVVNQPGLRVLYMPSRYFADEPKADVTVALRNAKTMDSARNQVLFSLMDYLAGISLDELSYQASVGGISFSTSPNNGLMFSANGFTQRLPQLLTSLIEGYSSFTPTQEQLEQAKSWYLEQLDSAEKGKAFELAIQPVQMLSRVPYSERSERREVLKTITLQDVLAYRDSLMAGATPELLVVGNMSKQQVDTLASSLKKNLGCTGVEWWHGENVVIAKNQFANLQRPGSSTDSALAAVYVPTGYDEVTSMAYSSLLGQIIQPWFYSQLRTQEQLGYAVFSFAMPVGRQWGIGFLLQSNSKQPAYLYQRYQDFYPKTEKRLRELSDADFAQYKQAMINELQQRPQTLGEEAGRFSSDFDRGNFAFDTREKLIAQVQTLTPAKLADYFHQAVIKPQGLALLSQVSGSSQQKADFAAPGEGWVTYPNASSLQKTLPRKVATP</sequence>
<dbReference type="EMBL" id="LR134492">
    <property type="protein sequence ID" value="VEI74598.1"/>
    <property type="molecule type" value="Genomic_DNA"/>
</dbReference>
<keyword evidence="10" id="KW-0482">Metalloprotease</keyword>
<evidence type="ECO:0000256" key="9">
    <source>
        <dbReference type="ARBA" id="ARBA00022833"/>
    </source>
</evidence>
<evidence type="ECO:0000256" key="10">
    <source>
        <dbReference type="ARBA" id="ARBA00023049"/>
    </source>
</evidence>
<evidence type="ECO:0000259" key="18">
    <source>
        <dbReference type="Pfam" id="PF22456"/>
    </source>
</evidence>
<evidence type="ECO:0000256" key="1">
    <source>
        <dbReference type="ARBA" id="ARBA00001947"/>
    </source>
</evidence>
<evidence type="ECO:0000256" key="7">
    <source>
        <dbReference type="ARBA" id="ARBA00022723"/>
    </source>
</evidence>
<dbReference type="PROSITE" id="PS00143">
    <property type="entry name" value="INSULINASE"/>
    <property type="match status" value="1"/>
</dbReference>
<keyword evidence="8 19" id="KW-0378">Hydrolase</keyword>
<dbReference type="EC" id="3.4.24.55" evidence="4"/>
<protein>
    <recommendedName>
        <fullName evidence="5">Protease 3</fullName>
        <ecNumber evidence="4">3.4.24.55</ecNumber>
    </recommendedName>
    <alternativeName>
        <fullName evidence="13">Pitrilysin</fullName>
    </alternativeName>
    <alternativeName>
        <fullName evidence="12">Protease III</fullName>
    </alternativeName>
    <alternativeName>
        <fullName evidence="11">Protease pi</fullName>
    </alternativeName>
</protein>
<dbReference type="GO" id="GO:0004222">
    <property type="term" value="F:metalloendopeptidase activity"/>
    <property type="evidence" value="ECO:0007669"/>
    <property type="project" value="UniProtKB-EC"/>
</dbReference>
<feature type="domain" description="Peptidase M16 middle/third" evidence="17">
    <location>
        <begin position="412"/>
        <end position="685"/>
    </location>
</feature>
<comment type="function">
    <text evidence="2">Endopeptidase that degrades small peptides of less than 7 kDa, such as glucagon and insulin.</text>
</comment>
<comment type="cofactor">
    <cofactor evidence="1">
        <name>Zn(2+)</name>
        <dbReference type="ChEBI" id="CHEBI:29105"/>
    </cofactor>
</comment>
<feature type="domain" description="Peptidase M16 N-terminal" evidence="15">
    <location>
        <begin position="67"/>
        <end position="203"/>
    </location>
</feature>
<gene>
    <name evidence="19" type="primary">ptrA</name>
    <name evidence="19" type="ORF">NCTC13193_04669</name>
</gene>
<dbReference type="GO" id="GO:0006508">
    <property type="term" value="P:proteolysis"/>
    <property type="evidence" value="ECO:0007669"/>
    <property type="project" value="UniProtKB-KW"/>
</dbReference>
<evidence type="ECO:0000256" key="3">
    <source>
        <dbReference type="ARBA" id="ARBA00007261"/>
    </source>
</evidence>
<evidence type="ECO:0000256" key="4">
    <source>
        <dbReference type="ARBA" id="ARBA00012449"/>
    </source>
</evidence>
<evidence type="ECO:0000259" key="15">
    <source>
        <dbReference type="Pfam" id="PF00675"/>
    </source>
</evidence>
<feature type="domain" description="Peptidase M16 C-terminal" evidence="16">
    <location>
        <begin position="227"/>
        <end position="406"/>
    </location>
</feature>
<feature type="domain" description="Coenzyme PQQ synthesis protein F-like C-terminal lobe" evidence="18">
    <location>
        <begin position="790"/>
        <end position="888"/>
    </location>
</feature>
<evidence type="ECO:0000313" key="19">
    <source>
        <dbReference type="EMBL" id="VEI74598.1"/>
    </source>
</evidence>
<evidence type="ECO:0000256" key="6">
    <source>
        <dbReference type="ARBA" id="ARBA00022670"/>
    </source>
</evidence>
<dbReference type="InterPro" id="IPR011249">
    <property type="entry name" value="Metalloenz_LuxS/M16"/>
</dbReference>
<dbReference type="InterPro" id="IPR054734">
    <property type="entry name" value="PqqF-like_C_4"/>
</dbReference>
<evidence type="ECO:0000256" key="2">
    <source>
        <dbReference type="ARBA" id="ARBA00002184"/>
    </source>
</evidence>
<dbReference type="Pfam" id="PF00675">
    <property type="entry name" value="Peptidase_M16"/>
    <property type="match status" value="1"/>
</dbReference>
<organism evidence="19 20">
    <name type="scientific">Serratia fonticola</name>
    <dbReference type="NCBI Taxonomy" id="47917"/>
    <lineage>
        <taxon>Bacteria</taxon>
        <taxon>Pseudomonadati</taxon>
        <taxon>Pseudomonadota</taxon>
        <taxon>Gammaproteobacteria</taxon>
        <taxon>Enterobacterales</taxon>
        <taxon>Yersiniaceae</taxon>
        <taxon>Serratia</taxon>
    </lineage>
</organism>
<evidence type="ECO:0000259" key="17">
    <source>
        <dbReference type="Pfam" id="PF16187"/>
    </source>
</evidence>
<evidence type="ECO:0000313" key="20">
    <source>
        <dbReference type="Proteomes" id="UP000270487"/>
    </source>
</evidence>
<dbReference type="FunFam" id="3.30.830.10:FF:000012">
    <property type="entry name" value="Protease 3"/>
    <property type="match status" value="1"/>
</dbReference>
<dbReference type="InterPro" id="IPR001431">
    <property type="entry name" value="Pept_M16_Zn_BS"/>
</dbReference>
<keyword evidence="9" id="KW-0862">Zinc</keyword>
<dbReference type="PANTHER" id="PTHR43690">
    <property type="entry name" value="NARDILYSIN"/>
    <property type="match status" value="1"/>
</dbReference>
<dbReference type="Pfam" id="PF05193">
    <property type="entry name" value="Peptidase_M16_C"/>
    <property type="match status" value="1"/>
</dbReference>
<accession>A0A3S4WVC1</accession>
<keyword evidence="6 19" id="KW-0645">Protease</keyword>
<evidence type="ECO:0000256" key="5">
    <source>
        <dbReference type="ARBA" id="ARBA00017565"/>
    </source>
</evidence>
<keyword evidence="7" id="KW-0479">Metal-binding</keyword>
<reference evidence="19 20" key="1">
    <citation type="submission" date="2018-12" db="EMBL/GenBank/DDBJ databases">
        <authorList>
            <consortium name="Pathogen Informatics"/>
        </authorList>
    </citation>
    <scope>NUCLEOTIDE SEQUENCE [LARGE SCALE GENOMIC DNA]</scope>
    <source>
        <strain evidence="19 20">NCTC13193</strain>
    </source>
</reference>
<dbReference type="Pfam" id="PF22456">
    <property type="entry name" value="PqqF-like_C_4"/>
    <property type="match status" value="1"/>
</dbReference>
<dbReference type="Pfam" id="PF16187">
    <property type="entry name" value="Peptidase_M16_M"/>
    <property type="match status" value="1"/>
</dbReference>
<dbReference type="InterPro" id="IPR007863">
    <property type="entry name" value="Peptidase_M16_C"/>
</dbReference>
<evidence type="ECO:0000256" key="13">
    <source>
        <dbReference type="ARBA" id="ARBA00033450"/>
    </source>
</evidence>
<evidence type="ECO:0000259" key="16">
    <source>
        <dbReference type="Pfam" id="PF05193"/>
    </source>
</evidence>
<evidence type="ECO:0000256" key="11">
    <source>
        <dbReference type="ARBA" id="ARBA00029597"/>
    </source>
</evidence>
<dbReference type="SUPFAM" id="SSF63411">
    <property type="entry name" value="LuxS/MPP-like metallohydrolase"/>
    <property type="match status" value="4"/>
</dbReference>
<proteinExistence type="inferred from homology"/>
<comment type="similarity">
    <text evidence="3 14">Belongs to the peptidase M16 family.</text>
</comment>
<dbReference type="AlphaFoldDB" id="A0A3S4WVC1"/>
<evidence type="ECO:0000256" key="14">
    <source>
        <dbReference type="RuleBase" id="RU004447"/>
    </source>
</evidence>
<name>A0A3S4WVC1_SERFO</name>
<dbReference type="InterPro" id="IPR032632">
    <property type="entry name" value="Peptidase_M16_M"/>
</dbReference>
<dbReference type="PANTHER" id="PTHR43690:SF18">
    <property type="entry name" value="INSULIN-DEGRADING ENZYME-RELATED"/>
    <property type="match status" value="1"/>
</dbReference>
<dbReference type="InterPro" id="IPR011765">
    <property type="entry name" value="Pept_M16_N"/>
</dbReference>
<dbReference type="GO" id="GO:0005737">
    <property type="term" value="C:cytoplasm"/>
    <property type="evidence" value="ECO:0007669"/>
    <property type="project" value="UniProtKB-ARBA"/>
</dbReference>
<evidence type="ECO:0000256" key="12">
    <source>
        <dbReference type="ARBA" id="ARBA00031184"/>
    </source>
</evidence>
<dbReference type="Gene3D" id="3.30.830.10">
    <property type="entry name" value="Metalloenzyme, LuxS/M16 peptidase-like"/>
    <property type="match status" value="4"/>
</dbReference>
<evidence type="ECO:0000256" key="8">
    <source>
        <dbReference type="ARBA" id="ARBA00022801"/>
    </source>
</evidence>